<organism evidence="2 3">
    <name type="scientific">Pararhizobium capsulatum DSM 1112</name>
    <dbReference type="NCBI Taxonomy" id="1121113"/>
    <lineage>
        <taxon>Bacteria</taxon>
        <taxon>Pseudomonadati</taxon>
        <taxon>Pseudomonadota</taxon>
        <taxon>Alphaproteobacteria</taxon>
        <taxon>Hyphomicrobiales</taxon>
        <taxon>Rhizobiaceae</taxon>
        <taxon>Rhizobium/Agrobacterium group</taxon>
        <taxon>Pararhizobium</taxon>
    </lineage>
</organism>
<sequence length="48" mass="5305">MTILTLMTTSALALMAATHFVALRVERQQQVKLAPVHANQPTIRDMDA</sequence>
<evidence type="ECO:0000313" key="2">
    <source>
        <dbReference type="EMBL" id="MDQ0319372.1"/>
    </source>
</evidence>
<evidence type="ECO:0000313" key="3">
    <source>
        <dbReference type="Proteomes" id="UP001230207"/>
    </source>
</evidence>
<accession>A0ABU0BR75</accession>
<gene>
    <name evidence="2" type="ORF">QO002_001510</name>
</gene>
<dbReference type="EMBL" id="JAUSVF010000001">
    <property type="protein sequence ID" value="MDQ0319372.1"/>
    <property type="molecule type" value="Genomic_DNA"/>
</dbReference>
<protein>
    <submittedName>
        <fullName evidence="2">Uncharacterized protein</fullName>
    </submittedName>
</protein>
<keyword evidence="3" id="KW-1185">Reference proteome</keyword>
<evidence type="ECO:0000256" key="1">
    <source>
        <dbReference type="SAM" id="SignalP"/>
    </source>
</evidence>
<feature type="chain" id="PRO_5047493319" evidence="1">
    <location>
        <begin position="17"/>
        <end position="48"/>
    </location>
</feature>
<name>A0ABU0BR75_9HYPH</name>
<dbReference type="RefSeq" id="WP_307228216.1">
    <property type="nucleotide sequence ID" value="NZ_JAUSVF010000001.1"/>
</dbReference>
<keyword evidence="1" id="KW-0732">Signal</keyword>
<comment type="caution">
    <text evidence="2">The sequence shown here is derived from an EMBL/GenBank/DDBJ whole genome shotgun (WGS) entry which is preliminary data.</text>
</comment>
<feature type="signal peptide" evidence="1">
    <location>
        <begin position="1"/>
        <end position="16"/>
    </location>
</feature>
<proteinExistence type="predicted"/>
<reference evidence="2 3" key="1">
    <citation type="submission" date="2023-07" db="EMBL/GenBank/DDBJ databases">
        <title>Genomic Encyclopedia of Type Strains, Phase IV (KMG-IV): sequencing the most valuable type-strain genomes for metagenomic binning, comparative biology and taxonomic classification.</title>
        <authorList>
            <person name="Goeker M."/>
        </authorList>
    </citation>
    <scope>NUCLEOTIDE SEQUENCE [LARGE SCALE GENOMIC DNA]</scope>
    <source>
        <strain evidence="2 3">DSM 1112</strain>
    </source>
</reference>
<dbReference type="Proteomes" id="UP001230207">
    <property type="component" value="Unassembled WGS sequence"/>
</dbReference>